<dbReference type="KEGG" id="zal:AZF00_09050"/>
<dbReference type="STRING" id="1470434.AZF00_09050"/>
<dbReference type="GO" id="GO:0016020">
    <property type="term" value="C:membrane"/>
    <property type="evidence" value="ECO:0007669"/>
    <property type="project" value="UniProtKB-SubCell"/>
</dbReference>
<evidence type="ECO:0000313" key="5">
    <source>
        <dbReference type="Proteomes" id="UP000074119"/>
    </source>
</evidence>
<dbReference type="AlphaFoldDB" id="A0A127M5B6"/>
<reference evidence="4 5" key="1">
    <citation type="submission" date="2015-12" db="EMBL/GenBank/DDBJ databases">
        <authorList>
            <person name="Shamseldin A."/>
            <person name="Moawad H."/>
            <person name="Abd El-Rahim W.M."/>
            <person name="Sadowsky M.J."/>
        </authorList>
    </citation>
    <scope>NUCLEOTIDE SEQUENCE [LARGE SCALE GENOMIC DNA]</scope>
    <source>
        <strain evidence="4 5">SM2</strain>
    </source>
</reference>
<dbReference type="SUPFAM" id="SSF117892">
    <property type="entry name" value="Band 7/SPFH domain"/>
    <property type="match status" value="1"/>
</dbReference>
<protein>
    <submittedName>
        <fullName evidence="4">NrtR-regulated NrtX</fullName>
    </submittedName>
</protein>
<evidence type="ECO:0000256" key="2">
    <source>
        <dbReference type="SAM" id="Coils"/>
    </source>
</evidence>
<evidence type="ECO:0000313" key="4">
    <source>
        <dbReference type="EMBL" id="AMO68438.1"/>
    </source>
</evidence>
<sequence length="345" mass="37754">MLGIQYFKADPTVHVIQISSGRIKRQGKGLNFFYYAPNTSLTAIPMSAKEAPFIFNLQTADFQHLRVQGQLTFRAAAPEKLSELLNFTLNQDGKEYVSEDPSTLGDRVVRVAQGVIQELIQTTALRTALTMLRDLDAHLKASLADNPALDRLGIEVLDAMIVALSPTPETAKALEAEAREAILKHADDAIYDRRKSAVVQERTIRETELQTEMAVQTKQQEIAEAKLDNVRALTKKKAEAEAEQLAADIEAEAKRKALVELAQVNRQIESDAEAYAITALAKASSSVPVEYVKAMAMANMDPQQLFAAAMDTFAMNAAKVGTLNIGTDILSNLVADAGERNLARQ</sequence>
<organism evidence="4 5">
    <name type="scientific">Zhongshania aliphaticivorans</name>
    <dbReference type="NCBI Taxonomy" id="1470434"/>
    <lineage>
        <taxon>Bacteria</taxon>
        <taxon>Pseudomonadati</taxon>
        <taxon>Pseudomonadota</taxon>
        <taxon>Gammaproteobacteria</taxon>
        <taxon>Cellvibrionales</taxon>
        <taxon>Spongiibacteraceae</taxon>
        <taxon>Zhongshania</taxon>
    </lineage>
</organism>
<feature type="domain" description="Band 7" evidence="3">
    <location>
        <begin position="15"/>
        <end position="187"/>
    </location>
</feature>
<dbReference type="InterPro" id="IPR036013">
    <property type="entry name" value="Band_7/SPFH_dom_sf"/>
</dbReference>
<evidence type="ECO:0000256" key="1">
    <source>
        <dbReference type="ARBA" id="ARBA00004167"/>
    </source>
</evidence>
<evidence type="ECO:0000259" key="3">
    <source>
        <dbReference type="Pfam" id="PF01145"/>
    </source>
</evidence>
<dbReference type="Proteomes" id="UP000074119">
    <property type="component" value="Chromosome"/>
</dbReference>
<dbReference type="Pfam" id="PF01145">
    <property type="entry name" value="Band_7"/>
    <property type="match status" value="1"/>
</dbReference>
<name>A0A127M5B6_9GAMM</name>
<accession>A0A127M5B6</accession>
<feature type="coiled-coil region" evidence="2">
    <location>
        <begin position="223"/>
        <end position="255"/>
    </location>
</feature>
<comment type="subcellular location">
    <subcellularLocation>
        <location evidence="1">Membrane</location>
        <topology evidence="1">Single-pass membrane protein</topology>
    </subcellularLocation>
</comment>
<dbReference type="EMBL" id="CP014544">
    <property type="protein sequence ID" value="AMO68438.1"/>
    <property type="molecule type" value="Genomic_DNA"/>
</dbReference>
<proteinExistence type="predicted"/>
<keyword evidence="2" id="KW-0175">Coiled coil</keyword>
<dbReference type="Gene3D" id="3.30.479.30">
    <property type="entry name" value="Band 7 domain"/>
    <property type="match status" value="1"/>
</dbReference>
<gene>
    <name evidence="4" type="ORF">AZF00_09050</name>
</gene>
<dbReference type="RefSeq" id="WP_008250253.1">
    <property type="nucleotide sequence ID" value="NZ_CP014544.1"/>
</dbReference>
<dbReference type="InterPro" id="IPR001107">
    <property type="entry name" value="Band_7"/>
</dbReference>